<evidence type="ECO:0000256" key="2">
    <source>
        <dbReference type="ARBA" id="ARBA00008459"/>
    </source>
</evidence>
<feature type="compositionally biased region" description="Polar residues" evidence="4">
    <location>
        <begin position="187"/>
        <end position="211"/>
    </location>
</feature>
<name>A0A210QXH9_MIZYE</name>
<feature type="compositionally biased region" description="Low complexity" evidence="4">
    <location>
        <begin position="246"/>
        <end position="264"/>
    </location>
</feature>
<evidence type="ECO:0000259" key="7">
    <source>
        <dbReference type="Pfam" id="PF26254"/>
    </source>
</evidence>
<protein>
    <submittedName>
        <fullName evidence="8">Trafficking protein particle complex subunit 9</fullName>
    </submittedName>
</protein>
<evidence type="ECO:0000256" key="4">
    <source>
        <dbReference type="SAM" id="MobiDB-lite"/>
    </source>
</evidence>
<sequence length="1207" mass="133975">MSQIDYGQTAEDHQAFLILVRHTGQHLCNRSFNRAWERIRKLNCIAIPGQKRVAWVRYKRTYSKENNEWGDFQAHRKVLGLVSIGQCTNSDQFEELFDNYRKVKEEYASTLFNSRLFVFGMNTDGSPLSDEEKENCNLETGEKSSSGSSRSGKSSPVHSEDSGVTPDLSPTEAGNDCDLTKTDAETDSNVNKPTSAISSRVEQKSAQQQKQSDLKPESESNVEQNDNENVSKSGASNEPPTSQPHSNSTKTESNSSASSEPATSRPHSNSLTKESAGAEVLFSPGLQACIDLEEKVKDFVTSIFFVLEGKRLDRSFERADKMQLLCAPFEKKDYVGLDTDTKSYRKKCQGRLRKHLGDLCLQAGIPGEAILHYQTAIDILRPVNDWLWIGACFEGICSASVIVRFPKSQTPTLRRNFSLQATRGTSMANDTKLRTGSIKTSYSNGYQDQEESPKSALGPDDIVEKYREALVHYSKFKGSGMIEMEACLKACRVLVVQRKYLQASDFLQNVVYINLQTSDEDKINRYCTLSQLYAQIGFRRKAAFFKRIAAMQCVSPQNPQPNWKLCHSLVMQCLDGYNICLDPKDVPTDCVYGWPVLQSRVLNELIFSARRTGNIPVAIRHLGMLLHTLFDILTTEDKRDLINTLQTLTAKSEGTTAPLALDSGVILPPIPLSNIPQVTSFKLIPLPPHLQPIKVASKVVKQDTGPFIFTPLSLGQQEVQSKTHVDFSWVECDMCEVQLQVCNPLPDELSIQQMSLMTDGVEIEAYPTSPTIPAESGPSLVKILSRPRSSGDLCILGYTTHLLGMRSQCRLRDLPELRDLRTTVTVIPALPQITLTASLPKVATFTTVGDGANVVTSGTTSIYAGQSKECMITIRNTSNQPVEKITVSLDCHPDQKEMQSKVFQWSQENLDAQLPLQPSGLVCFTVCIYGYSDFLSSKSSRDGSQSSEHSNPDEYDSKCVESLLRVEYSGGPGLEAGYCRHCAVAFSVDILPSVIFHSWEALPSESPDHCVLAFDVCNVCSQQVEMQYNIDDSFKLEPKQIRRLTIQIEKCKFPDPAPELDVADRLQMTKPPPPTISHYSQHLDGFIHILWSMCGTKSCGKMATEHLTWSQQQLELIKVSDVSWNVSVNDQSCSAYSIPVVCTGKVVNIEILITFRAGVSYTSAGLAVSCGLLTDHTSGHSRDIDLVTVLGSQSYQLTNLRHCILLA</sequence>
<dbReference type="Pfam" id="PF26251">
    <property type="entry name" value="TPR_TRAPPC9-Trs120"/>
    <property type="match status" value="1"/>
</dbReference>
<reference evidence="8 9" key="1">
    <citation type="journal article" date="2017" name="Nat. Ecol. Evol.">
        <title>Scallop genome provides insights into evolution of bilaterian karyotype and development.</title>
        <authorList>
            <person name="Wang S."/>
            <person name="Zhang J."/>
            <person name="Jiao W."/>
            <person name="Li J."/>
            <person name="Xun X."/>
            <person name="Sun Y."/>
            <person name="Guo X."/>
            <person name="Huan P."/>
            <person name="Dong B."/>
            <person name="Zhang L."/>
            <person name="Hu X."/>
            <person name="Sun X."/>
            <person name="Wang J."/>
            <person name="Zhao C."/>
            <person name="Wang Y."/>
            <person name="Wang D."/>
            <person name="Huang X."/>
            <person name="Wang R."/>
            <person name="Lv J."/>
            <person name="Li Y."/>
            <person name="Zhang Z."/>
            <person name="Liu B."/>
            <person name="Lu W."/>
            <person name="Hui Y."/>
            <person name="Liang J."/>
            <person name="Zhou Z."/>
            <person name="Hou R."/>
            <person name="Li X."/>
            <person name="Liu Y."/>
            <person name="Li H."/>
            <person name="Ning X."/>
            <person name="Lin Y."/>
            <person name="Zhao L."/>
            <person name="Xing Q."/>
            <person name="Dou J."/>
            <person name="Li Y."/>
            <person name="Mao J."/>
            <person name="Guo H."/>
            <person name="Dou H."/>
            <person name="Li T."/>
            <person name="Mu C."/>
            <person name="Jiang W."/>
            <person name="Fu Q."/>
            <person name="Fu X."/>
            <person name="Miao Y."/>
            <person name="Liu J."/>
            <person name="Yu Q."/>
            <person name="Li R."/>
            <person name="Liao H."/>
            <person name="Li X."/>
            <person name="Kong Y."/>
            <person name="Jiang Z."/>
            <person name="Chourrout D."/>
            <person name="Li R."/>
            <person name="Bao Z."/>
        </authorList>
    </citation>
    <scope>NUCLEOTIDE SEQUENCE [LARGE SCALE GENOMIC DNA]</scope>
    <source>
        <strain evidence="8 9">PY_sf001</strain>
    </source>
</reference>
<feature type="compositionally biased region" description="Low complexity" evidence="4">
    <location>
        <begin position="143"/>
        <end position="155"/>
    </location>
</feature>
<evidence type="ECO:0000313" key="8">
    <source>
        <dbReference type="EMBL" id="OWF53426.1"/>
    </source>
</evidence>
<feature type="compositionally biased region" description="Polar residues" evidence="4">
    <location>
        <begin position="219"/>
        <end position="245"/>
    </location>
</feature>
<evidence type="ECO:0000256" key="1">
    <source>
        <dbReference type="ARBA" id="ARBA00004555"/>
    </source>
</evidence>
<comment type="similarity">
    <text evidence="2">Belongs to the NIBP family.</text>
</comment>
<accession>A0A210QXH9</accession>
<dbReference type="STRING" id="6573.A0A210QXH9"/>
<feature type="region of interest" description="Disordered" evidence="4">
    <location>
        <begin position="127"/>
        <end position="276"/>
    </location>
</feature>
<dbReference type="Proteomes" id="UP000242188">
    <property type="component" value="Unassembled WGS sequence"/>
</dbReference>
<dbReference type="Pfam" id="PF08626">
    <property type="entry name" value="TRAPPC9-Trs120"/>
    <property type="match status" value="1"/>
</dbReference>
<keyword evidence="9" id="KW-1185">Reference proteome</keyword>
<evidence type="ECO:0000256" key="3">
    <source>
        <dbReference type="ARBA" id="ARBA00023034"/>
    </source>
</evidence>
<dbReference type="EMBL" id="NEDP02001345">
    <property type="protein sequence ID" value="OWF53426.1"/>
    <property type="molecule type" value="Genomic_DNA"/>
</dbReference>
<dbReference type="InterPro" id="IPR058564">
    <property type="entry name" value="TPR_TRAPPC9_Trs120"/>
</dbReference>
<feature type="domain" description="Trs120/TRAPPC9 N-terminal" evidence="5">
    <location>
        <begin position="68"/>
        <end position="407"/>
    </location>
</feature>
<dbReference type="InterPro" id="IPR058563">
    <property type="entry name" value="Trs120_TRAPPC9_N"/>
</dbReference>
<evidence type="ECO:0000259" key="5">
    <source>
        <dbReference type="Pfam" id="PF08626"/>
    </source>
</evidence>
<comment type="caution">
    <text evidence="8">The sequence shown here is derived from an EMBL/GenBank/DDBJ whole genome shotgun (WGS) entry which is preliminary data.</text>
</comment>
<feature type="domain" description="Trs120/TRAPPC9 TPR region" evidence="6">
    <location>
        <begin position="520"/>
        <end position="652"/>
    </location>
</feature>
<dbReference type="PANTHER" id="PTHR21512">
    <property type="entry name" value="TRAFFICKING PROTEIN PARTICLE COMPLEX SUBUNIT 9"/>
    <property type="match status" value="1"/>
</dbReference>
<proteinExistence type="inferred from homology"/>
<dbReference type="AlphaFoldDB" id="A0A210QXH9"/>
<dbReference type="PANTHER" id="PTHR21512:SF5">
    <property type="entry name" value="TRAFFICKING PROTEIN PARTICLE COMPLEX SUBUNIT 9"/>
    <property type="match status" value="1"/>
</dbReference>
<keyword evidence="3" id="KW-0333">Golgi apparatus</keyword>
<gene>
    <name evidence="8" type="ORF">KP79_PYT23429</name>
</gene>
<dbReference type="Pfam" id="PF26254">
    <property type="entry name" value="Ig_TRAPPC9-Trs120_1st"/>
    <property type="match status" value="1"/>
</dbReference>
<dbReference type="InterPro" id="IPR013935">
    <property type="entry name" value="Trs120_TRAPPC9"/>
</dbReference>
<dbReference type="OrthoDB" id="27962at2759"/>
<evidence type="ECO:0000259" key="6">
    <source>
        <dbReference type="Pfam" id="PF26251"/>
    </source>
</evidence>
<comment type="subcellular location">
    <subcellularLocation>
        <location evidence="1">Golgi apparatus</location>
    </subcellularLocation>
</comment>
<dbReference type="GO" id="GO:0005802">
    <property type="term" value="C:trans-Golgi network"/>
    <property type="evidence" value="ECO:0007669"/>
    <property type="project" value="TreeGrafter"/>
</dbReference>
<organism evidence="8 9">
    <name type="scientific">Mizuhopecten yessoensis</name>
    <name type="common">Japanese scallop</name>
    <name type="synonym">Patinopecten yessoensis</name>
    <dbReference type="NCBI Taxonomy" id="6573"/>
    <lineage>
        <taxon>Eukaryota</taxon>
        <taxon>Metazoa</taxon>
        <taxon>Spiralia</taxon>
        <taxon>Lophotrochozoa</taxon>
        <taxon>Mollusca</taxon>
        <taxon>Bivalvia</taxon>
        <taxon>Autobranchia</taxon>
        <taxon>Pteriomorphia</taxon>
        <taxon>Pectinida</taxon>
        <taxon>Pectinoidea</taxon>
        <taxon>Pectinidae</taxon>
        <taxon>Mizuhopecten</taxon>
    </lineage>
</organism>
<evidence type="ECO:0000313" key="9">
    <source>
        <dbReference type="Proteomes" id="UP000242188"/>
    </source>
</evidence>
<feature type="domain" description="Trs120/TRAPPC9 first Ig-like" evidence="7">
    <location>
        <begin position="693"/>
        <end position="808"/>
    </location>
</feature>
<dbReference type="InterPro" id="IPR058565">
    <property type="entry name" value="Ig_TRAPPC9_Trs120_1st"/>
</dbReference>